<dbReference type="InterPro" id="IPR029063">
    <property type="entry name" value="SAM-dependent_MTases_sf"/>
</dbReference>
<name>A0A7W5ZZQ9_9SPHN</name>
<dbReference type="CDD" id="cd02440">
    <property type="entry name" value="AdoMet_MTases"/>
    <property type="match status" value="1"/>
</dbReference>
<protein>
    <submittedName>
        <fullName evidence="2">Trans-aconitate methyltransferase</fullName>
    </submittedName>
</protein>
<dbReference type="Gene3D" id="3.40.50.150">
    <property type="entry name" value="Vaccinia Virus protein VP39"/>
    <property type="match status" value="1"/>
</dbReference>
<evidence type="ECO:0000313" key="2">
    <source>
        <dbReference type="EMBL" id="MBB3862077.1"/>
    </source>
</evidence>
<dbReference type="AlphaFoldDB" id="A0A7W5ZZQ9"/>
<feature type="domain" description="Methyltransferase" evidence="1">
    <location>
        <begin position="50"/>
        <end position="144"/>
    </location>
</feature>
<dbReference type="PANTHER" id="PTHR43591">
    <property type="entry name" value="METHYLTRANSFERASE"/>
    <property type="match status" value="1"/>
</dbReference>
<dbReference type="EMBL" id="JACICY010000009">
    <property type="protein sequence ID" value="MBB3862077.1"/>
    <property type="molecule type" value="Genomic_DNA"/>
</dbReference>
<dbReference type="InterPro" id="IPR041698">
    <property type="entry name" value="Methyltransf_25"/>
</dbReference>
<gene>
    <name evidence="2" type="ORF">GGQ88_003371</name>
</gene>
<dbReference type="SUPFAM" id="SSF53335">
    <property type="entry name" value="S-adenosyl-L-methionine-dependent methyltransferases"/>
    <property type="match status" value="1"/>
</dbReference>
<dbReference type="Proteomes" id="UP000562395">
    <property type="component" value="Unassembled WGS sequence"/>
</dbReference>
<evidence type="ECO:0000259" key="1">
    <source>
        <dbReference type="Pfam" id="PF13649"/>
    </source>
</evidence>
<comment type="caution">
    <text evidence="2">The sequence shown here is derived from an EMBL/GenBank/DDBJ whole genome shotgun (WGS) entry which is preliminary data.</text>
</comment>
<keyword evidence="2" id="KW-0489">Methyltransferase</keyword>
<sequence>MAKVDQTGAEDWQGERGDHWLRDMDKFESMLEPLGLALLERAAPLPGDRIVDIGCGGGWTSRKAAADVLPTGSVRGIDIAPMLVDEATSRARGIANVAFTCADAGEGDVPGAPFDRMISRLGVMFFADPTSAFARLRGLLRIGGQLDWAVWAPPEDNPWMSGARKIAAKHVELAPPDLSAPGPFALSDPERLAGLLTQAGFTDVDIVSWNGKQAVGGQGSTPEHAADFAMTAFSFSDAMLEIGPDARSAIRSDLVAYYAGYYCAGVLAVPAKAWLVQARSGS</sequence>
<dbReference type="GO" id="GO:0032259">
    <property type="term" value="P:methylation"/>
    <property type="evidence" value="ECO:0007669"/>
    <property type="project" value="UniProtKB-KW"/>
</dbReference>
<keyword evidence="2" id="KW-0808">Transferase</keyword>
<dbReference type="Pfam" id="PF13649">
    <property type="entry name" value="Methyltransf_25"/>
    <property type="match status" value="1"/>
</dbReference>
<dbReference type="GO" id="GO:0008168">
    <property type="term" value="F:methyltransferase activity"/>
    <property type="evidence" value="ECO:0007669"/>
    <property type="project" value="UniProtKB-KW"/>
</dbReference>
<reference evidence="2 3" key="1">
    <citation type="submission" date="2020-08" db="EMBL/GenBank/DDBJ databases">
        <title>Genomic Encyclopedia of Type Strains, Phase IV (KMG-IV): sequencing the most valuable type-strain genomes for metagenomic binning, comparative biology and taxonomic classification.</title>
        <authorList>
            <person name="Goeker M."/>
        </authorList>
    </citation>
    <scope>NUCLEOTIDE SEQUENCE [LARGE SCALE GENOMIC DNA]</scope>
    <source>
        <strain evidence="2 3">DSM 14552</strain>
    </source>
</reference>
<organism evidence="2 3">
    <name type="scientific">Novosphingobium hassiacum</name>
    <dbReference type="NCBI Taxonomy" id="173676"/>
    <lineage>
        <taxon>Bacteria</taxon>
        <taxon>Pseudomonadati</taxon>
        <taxon>Pseudomonadota</taxon>
        <taxon>Alphaproteobacteria</taxon>
        <taxon>Sphingomonadales</taxon>
        <taxon>Sphingomonadaceae</taxon>
        <taxon>Novosphingobium</taxon>
    </lineage>
</organism>
<accession>A0A7W5ZZQ9</accession>
<proteinExistence type="predicted"/>
<evidence type="ECO:0000313" key="3">
    <source>
        <dbReference type="Proteomes" id="UP000562395"/>
    </source>
</evidence>
<keyword evidence="3" id="KW-1185">Reference proteome</keyword>